<dbReference type="OrthoDB" id="2990828at2"/>
<gene>
    <name evidence="1" type="ORF">SAMN02746089_00514</name>
</gene>
<dbReference type="AlphaFoldDB" id="A0A1M4UV67"/>
<dbReference type="EMBL" id="FQVH01000003">
    <property type="protein sequence ID" value="SHE60575.1"/>
    <property type="molecule type" value="Genomic_DNA"/>
</dbReference>
<name>A0A1M4UV67_9THEO</name>
<dbReference type="RefSeq" id="WP_073341532.1">
    <property type="nucleotide sequence ID" value="NZ_FQVH01000003.1"/>
</dbReference>
<protein>
    <recommendedName>
        <fullName evidence="3">DUF2383 domain-containing protein</fullName>
    </recommendedName>
</protein>
<accession>A0A1M4UV67</accession>
<organism evidence="1 2">
    <name type="scientific">Caldanaerobius fijiensis DSM 17918</name>
    <dbReference type="NCBI Taxonomy" id="1121256"/>
    <lineage>
        <taxon>Bacteria</taxon>
        <taxon>Bacillati</taxon>
        <taxon>Bacillota</taxon>
        <taxon>Clostridia</taxon>
        <taxon>Thermoanaerobacterales</taxon>
        <taxon>Thermoanaerobacteraceae</taxon>
        <taxon>Caldanaerobius</taxon>
    </lineage>
</organism>
<keyword evidence="2" id="KW-1185">Reference proteome</keyword>
<evidence type="ECO:0000313" key="1">
    <source>
        <dbReference type="EMBL" id="SHE60575.1"/>
    </source>
</evidence>
<evidence type="ECO:0008006" key="3">
    <source>
        <dbReference type="Google" id="ProtNLM"/>
    </source>
</evidence>
<evidence type="ECO:0000313" key="2">
    <source>
        <dbReference type="Proteomes" id="UP000184088"/>
    </source>
</evidence>
<reference evidence="1 2" key="1">
    <citation type="submission" date="2016-11" db="EMBL/GenBank/DDBJ databases">
        <authorList>
            <person name="Jaros S."/>
            <person name="Januszkiewicz K."/>
            <person name="Wedrychowicz H."/>
        </authorList>
    </citation>
    <scope>NUCLEOTIDE SEQUENCE [LARGE SCALE GENOMIC DNA]</scope>
    <source>
        <strain evidence="1 2">DSM 17918</strain>
    </source>
</reference>
<proteinExistence type="predicted"/>
<dbReference type="Proteomes" id="UP000184088">
    <property type="component" value="Unassembled WGS sequence"/>
</dbReference>
<dbReference type="STRING" id="1121256.SAMN02746089_00514"/>
<sequence>MQKLTPQELMYSCLNKAEEQEMVLKDKCNKYARRIGDPVIAGILNECSKMADDHIYDIKQKKKSINIPSLIKTNMSLDTLDLMQDLVKEMTKLQTFYNDQMILITNPDIRGLLTKLRDEVMKAISMLQQRIEAMESKPTEINKVFSTREGL</sequence>